<dbReference type="EMBL" id="AQHN01000028">
    <property type="protein sequence ID" value="ENN88412.1"/>
    <property type="molecule type" value="Genomic_DNA"/>
</dbReference>
<dbReference type="GO" id="GO:0016787">
    <property type="term" value="F:hydrolase activity"/>
    <property type="evidence" value="ECO:0007669"/>
    <property type="project" value="UniProtKB-KW"/>
</dbReference>
<dbReference type="SUPFAM" id="SSF55031">
    <property type="entry name" value="Bacterial exopeptidase dimerisation domain"/>
    <property type="match status" value="1"/>
</dbReference>
<keyword evidence="2" id="KW-0479">Metal-binding</keyword>
<accession>N6VBH9</accession>
<feature type="binding site" evidence="2">
    <location>
        <position position="155"/>
    </location>
    <ligand>
        <name>Mn(2+)</name>
        <dbReference type="ChEBI" id="CHEBI:29035"/>
        <label>2</label>
    </ligand>
</feature>
<evidence type="ECO:0000313" key="4">
    <source>
        <dbReference type="Proteomes" id="UP000012429"/>
    </source>
</evidence>
<dbReference type="InterPro" id="IPR002933">
    <property type="entry name" value="Peptidase_M20"/>
</dbReference>
<evidence type="ECO:0000313" key="3">
    <source>
        <dbReference type="EMBL" id="ENN88412.1"/>
    </source>
</evidence>
<evidence type="ECO:0000256" key="2">
    <source>
        <dbReference type="PIRSR" id="PIRSR005962-1"/>
    </source>
</evidence>
<dbReference type="InterPro" id="IPR017439">
    <property type="entry name" value="Amidohydrolase"/>
</dbReference>
<comment type="cofactor">
    <cofactor evidence="2">
        <name>Mn(2+)</name>
        <dbReference type="ChEBI" id="CHEBI:29035"/>
    </cofactor>
    <text evidence="2">The Mn(2+) ion enhances activity.</text>
</comment>
<dbReference type="STRING" id="363754.RHSP_75627"/>
<evidence type="ECO:0000256" key="1">
    <source>
        <dbReference type="ARBA" id="ARBA00022801"/>
    </source>
</evidence>
<dbReference type="RefSeq" id="WP_004112405.1">
    <property type="nucleotide sequence ID" value="NZ_AQHN01000028.1"/>
</dbReference>
<dbReference type="PANTHER" id="PTHR11014">
    <property type="entry name" value="PEPTIDASE M20 FAMILY MEMBER"/>
    <property type="match status" value="1"/>
</dbReference>
<dbReference type="Gene3D" id="3.30.70.360">
    <property type="match status" value="1"/>
</dbReference>
<dbReference type="Gene3D" id="3.40.630.10">
    <property type="entry name" value="Zn peptidases"/>
    <property type="match status" value="1"/>
</dbReference>
<keyword evidence="2" id="KW-0464">Manganese</keyword>
<feature type="binding site" evidence="2">
    <location>
        <position position="377"/>
    </location>
    <ligand>
        <name>Mn(2+)</name>
        <dbReference type="ChEBI" id="CHEBI:29035"/>
        <label>2</label>
    </ligand>
</feature>
<dbReference type="PATRIC" id="fig|363754.4.peg.1669"/>
<protein>
    <submittedName>
        <fullName evidence="3">Amidohydrolase, Hippurate hydrolase</fullName>
    </submittedName>
</protein>
<feature type="binding site" evidence="2">
    <location>
        <position position="123"/>
    </location>
    <ligand>
        <name>Mn(2+)</name>
        <dbReference type="ChEBI" id="CHEBI:29035"/>
        <label>2</label>
    </ligand>
</feature>
<feature type="binding site" evidence="2">
    <location>
        <position position="181"/>
    </location>
    <ligand>
        <name>Mn(2+)</name>
        <dbReference type="ChEBI" id="CHEBI:29035"/>
        <label>2</label>
    </ligand>
</feature>
<keyword evidence="4" id="KW-1185">Reference proteome</keyword>
<dbReference type="AlphaFoldDB" id="N6VBH9"/>
<dbReference type="PANTHER" id="PTHR11014:SF63">
    <property type="entry name" value="METALLOPEPTIDASE, PUTATIVE (AFU_ORTHOLOGUE AFUA_6G09600)-RELATED"/>
    <property type="match status" value="1"/>
</dbReference>
<dbReference type="NCBIfam" id="TIGR01891">
    <property type="entry name" value="amidohydrolases"/>
    <property type="match status" value="1"/>
</dbReference>
<dbReference type="Proteomes" id="UP000012429">
    <property type="component" value="Unassembled WGS sequence"/>
</dbReference>
<comment type="caution">
    <text evidence="3">The sequence shown here is derived from an EMBL/GenBank/DDBJ whole genome shotgun (WGS) entry which is preliminary data.</text>
</comment>
<organism evidence="3 4">
    <name type="scientific">Rhizobium freirei PRF 81</name>
    <dbReference type="NCBI Taxonomy" id="363754"/>
    <lineage>
        <taxon>Bacteria</taxon>
        <taxon>Pseudomonadati</taxon>
        <taxon>Pseudomonadota</taxon>
        <taxon>Alphaproteobacteria</taxon>
        <taxon>Hyphomicrobiales</taxon>
        <taxon>Rhizobiaceae</taxon>
        <taxon>Rhizobium/Agrobacterium group</taxon>
        <taxon>Rhizobium</taxon>
    </lineage>
</organism>
<dbReference type="SUPFAM" id="SSF53187">
    <property type="entry name" value="Zn-dependent exopeptidases"/>
    <property type="match status" value="1"/>
</dbReference>
<reference evidence="3 4" key="1">
    <citation type="journal article" date="2012" name="BMC Genomics">
        <title>Genomic basis of broad host range and environmental adaptability of Rhizobium tropici CIAT 899 and Rhizobium sp. PRF 81 which are used in inoculants for common bean (Phaseolus vulgaris L.).</title>
        <authorList>
            <person name="Ormeno-Orrillo E."/>
            <person name="Menna P."/>
            <person name="Almeida L.G."/>
            <person name="Ollero F.J."/>
            <person name="Nicolas M.F."/>
            <person name="Pains Rodrigues E."/>
            <person name="Shigueyoshi Nakatani A."/>
            <person name="Silva Batista J.S."/>
            <person name="Oliveira Chueire L.M."/>
            <person name="Souza R.C."/>
            <person name="Ribeiro Vasconcelos A.T."/>
            <person name="Megias M."/>
            <person name="Hungria M."/>
            <person name="Martinez-Romero E."/>
        </authorList>
    </citation>
    <scope>NUCLEOTIDE SEQUENCE [LARGE SCALE GENOMIC DNA]</scope>
    <source>
        <strain evidence="3 4">PRF 81</strain>
    </source>
</reference>
<feature type="binding site" evidence="2">
    <location>
        <position position="121"/>
    </location>
    <ligand>
        <name>Mn(2+)</name>
        <dbReference type="ChEBI" id="CHEBI:29035"/>
        <label>2</label>
    </ligand>
</feature>
<dbReference type="OrthoDB" id="9777385at2"/>
<proteinExistence type="predicted"/>
<name>N6VBH9_9HYPH</name>
<dbReference type="GO" id="GO:0046872">
    <property type="term" value="F:metal ion binding"/>
    <property type="evidence" value="ECO:0007669"/>
    <property type="project" value="UniProtKB-KW"/>
</dbReference>
<keyword evidence="1 3" id="KW-0378">Hydrolase</keyword>
<dbReference type="InterPro" id="IPR036264">
    <property type="entry name" value="Bact_exopeptidase_dim_dom"/>
</dbReference>
<gene>
    <name evidence="3" type="ORF">RHSP_75627</name>
</gene>
<sequence>MKTREVDKISGKSLRSLAGYGGHLFEAQSVISRAVSVRKWLHAHPELGGKEECTAVLIAHLLRQWGYKVHENVGGWGVVGVLDHASDRPMLGFRADIDALPIDETSGCTHRSRMPGIMHACGHDGHTAILLGFAELASLNRPRCNLVVVFQPAEESGTGARDMLADQALGDLLLDGMYGLHNMPGMPVGSVFAPDGALMASSDRFKLEITGSPSHPALPHQGSDVVLSACSIADLLHQTFLRRRLTSQQAVISVTDFIAAGGNVTIPSRAELRGTARCMNNAARAEAWDWIMKKSKQIAAVHGTEVTAEIVAGCPATRNDRMCAAIARQAASELSGIVDLVTDLQPSMGADDFAYFAAHWPSAYFWLGAGENSPQLHAPHFDFNDDLVPLGVAMFERIANLFTKSGTHPNSKGN</sequence>
<dbReference type="Pfam" id="PF01546">
    <property type="entry name" value="Peptidase_M20"/>
    <property type="match status" value="1"/>
</dbReference>
<dbReference type="PIRSF" id="PIRSF005962">
    <property type="entry name" value="Pept_M20D_amidohydro"/>
    <property type="match status" value="1"/>
</dbReference>